<dbReference type="InterPro" id="IPR036890">
    <property type="entry name" value="HATPase_C_sf"/>
</dbReference>
<keyword evidence="4" id="KW-0808">Transferase</keyword>
<dbReference type="EMBL" id="NBYN01000051">
    <property type="protein sequence ID" value="OSO89981.1"/>
    <property type="molecule type" value="Genomic_DNA"/>
</dbReference>
<feature type="domain" description="Histidine kinase" evidence="8">
    <location>
        <begin position="139"/>
        <end position="354"/>
    </location>
</feature>
<dbReference type="AlphaFoldDB" id="A0A1X4G5Y8"/>
<keyword evidence="6" id="KW-0902">Two-component regulatory system</keyword>
<dbReference type="FunFam" id="3.30.565.10:FF:000006">
    <property type="entry name" value="Sensor histidine kinase WalK"/>
    <property type="match status" value="1"/>
</dbReference>
<dbReference type="PRINTS" id="PR00344">
    <property type="entry name" value="BCTRLSENSOR"/>
</dbReference>
<dbReference type="InterPro" id="IPR036097">
    <property type="entry name" value="HisK_dim/P_sf"/>
</dbReference>
<dbReference type="InterPro" id="IPR050736">
    <property type="entry name" value="Sensor_HK_Regulatory"/>
</dbReference>
<accession>A0A1X4G5Y8</accession>
<evidence type="ECO:0000256" key="6">
    <source>
        <dbReference type="ARBA" id="ARBA00023012"/>
    </source>
</evidence>
<sequence>MMNSQDSMLETINYQLSYSSMEDKLANFLINQIIDAAFCIRNNGDFIYINKSMCIVTEYSHQELLSMNLSNLDIDFSLNKWLQKWENLKSVEGLSWKSRYRTKGGRKFVATIDFAYIQLKESEFCYGVIKENTQELVPILCHEFRTPLNIISFSNSLLKRNIHQWEEEKMLSLVRHIETAVKQIDHILDDILFLSKTKYSQAIISPIQVNLIEFCENLVKKMTLIKNGRSIQFDHLGDCKQVWIDPHVIEAILTNLLDNAIKYSPDTTIVHLLIENEDKQIILKVKDQGIGIPQVDQDRLFEKFYRGHNVGQISGTGLGLSIVKTLVDLCEGQIIITSELGMGSTFTIVLPSLPREFNS</sequence>
<dbReference type="SMART" id="SM00387">
    <property type="entry name" value="HATPase_c"/>
    <property type="match status" value="1"/>
</dbReference>
<dbReference type="PROSITE" id="PS50109">
    <property type="entry name" value="HIS_KIN"/>
    <property type="match status" value="1"/>
</dbReference>
<evidence type="ECO:0000313" key="10">
    <source>
        <dbReference type="Proteomes" id="UP000192997"/>
    </source>
</evidence>
<reference evidence="10" key="1">
    <citation type="submission" date="2017-04" db="EMBL/GenBank/DDBJ databases">
        <authorList>
            <person name="Abreu V.A."/>
            <person name="Popin R.V."/>
            <person name="Rigonato J."/>
            <person name="Andreote A.P."/>
            <person name="Schaker P.C."/>
            <person name="Hoff-Risseti C."/>
            <person name="Alvarenga D.O."/>
            <person name="Varani A.M."/>
            <person name="Fiore M.F."/>
        </authorList>
    </citation>
    <scope>NUCLEOTIDE SEQUENCE [LARGE SCALE GENOMIC DNA]</scope>
    <source>
        <strain evidence="10">CENA303</strain>
    </source>
</reference>
<dbReference type="Gene3D" id="1.10.287.130">
    <property type="match status" value="1"/>
</dbReference>
<dbReference type="SUPFAM" id="SSF47384">
    <property type="entry name" value="Homodimeric domain of signal transducing histidine kinase"/>
    <property type="match status" value="1"/>
</dbReference>
<dbReference type="InterPro" id="IPR004358">
    <property type="entry name" value="Sig_transdc_His_kin-like_C"/>
</dbReference>
<dbReference type="Gene3D" id="3.30.565.10">
    <property type="entry name" value="Histidine kinase-like ATPase, C-terminal domain"/>
    <property type="match status" value="1"/>
</dbReference>
<dbReference type="InterPro" id="IPR000014">
    <property type="entry name" value="PAS"/>
</dbReference>
<dbReference type="InterPro" id="IPR003661">
    <property type="entry name" value="HisK_dim/P_dom"/>
</dbReference>
<evidence type="ECO:0000259" key="8">
    <source>
        <dbReference type="PROSITE" id="PS50109"/>
    </source>
</evidence>
<evidence type="ECO:0000313" key="9">
    <source>
        <dbReference type="EMBL" id="OSO89981.1"/>
    </source>
</evidence>
<dbReference type="CDD" id="cd00130">
    <property type="entry name" value="PAS"/>
    <property type="match status" value="1"/>
</dbReference>
<dbReference type="GO" id="GO:0000155">
    <property type="term" value="F:phosphorelay sensor kinase activity"/>
    <property type="evidence" value="ECO:0007669"/>
    <property type="project" value="InterPro"/>
</dbReference>
<evidence type="ECO:0000256" key="1">
    <source>
        <dbReference type="ARBA" id="ARBA00000085"/>
    </source>
</evidence>
<evidence type="ECO:0000256" key="2">
    <source>
        <dbReference type="ARBA" id="ARBA00012438"/>
    </source>
</evidence>
<organism evidence="9 10">
    <name type="scientific">Cylindrospermopsis raciborskii CENA303</name>
    <dbReference type="NCBI Taxonomy" id="1170769"/>
    <lineage>
        <taxon>Bacteria</taxon>
        <taxon>Bacillati</taxon>
        <taxon>Cyanobacteriota</taxon>
        <taxon>Cyanophyceae</taxon>
        <taxon>Nostocales</taxon>
        <taxon>Aphanizomenonaceae</taxon>
        <taxon>Cylindrospermopsis</taxon>
    </lineage>
</organism>
<comment type="caution">
    <text evidence="9">The sequence shown here is derived from an EMBL/GenBank/DDBJ whole genome shotgun (WGS) entry which is preliminary data.</text>
</comment>
<keyword evidence="3" id="KW-0597">Phosphoprotein</keyword>
<dbReference type="InterPro" id="IPR005467">
    <property type="entry name" value="His_kinase_dom"/>
</dbReference>
<protein>
    <recommendedName>
        <fullName evidence="2">histidine kinase</fullName>
        <ecNumber evidence="2">2.7.13.3</ecNumber>
    </recommendedName>
</protein>
<dbReference type="RefSeq" id="WP_085728378.1">
    <property type="nucleotide sequence ID" value="NZ_NBYN01000051.1"/>
</dbReference>
<dbReference type="InterPro" id="IPR035965">
    <property type="entry name" value="PAS-like_dom_sf"/>
</dbReference>
<evidence type="ECO:0000256" key="7">
    <source>
        <dbReference type="ARBA" id="ARBA00055745"/>
    </source>
</evidence>
<dbReference type="SMART" id="SM00388">
    <property type="entry name" value="HisKA"/>
    <property type="match status" value="1"/>
</dbReference>
<dbReference type="CDD" id="cd00082">
    <property type="entry name" value="HisKA"/>
    <property type="match status" value="1"/>
</dbReference>
<evidence type="ECO:0000256" key="5">
    <source>
        <dbReference type="ARBA" id="ARBA00022777"/>
    </source>
</evidence>
<proteinExistence type="predicted"/>
<dbReference type="Gene3D" id="3.30.450.20">
    <property type="entry name" value="PAS domain"/>
    <property type="match status" value="1"/>
</dbReference>
<dbReference type="CDD" id="cd00075">
    <property type="entry name" value="HATPase"/>
    <property type="match status" value="1"/>
</dbReference>
<comment type="function">
    <text evidence="7">Photoreceptor which exists in two forms that are reversibly interconvertible by light: the R form that absorbs maximally in the red region of the spectrum and the FR form that absorbs maximally in the far-red region.</text>
</comment>
<evidence type="ECO:0000256" key="4">
    <source>
        <dbReference type="ARBA" id="ARBA00022679"/>
    </source>
</evidence>
<comment type="catalytic activity">
    <reaction evidence="1">
        <text>ATP + protein L-histidine = ADP + protein N-phospho-L-histidine.</text>
        <dbReference type="EC" id="2.7.13.3"/>
    </reaction>
</comment>
<dbReference type="NCBIfam" id="TIGR00229">
    <property type="entry name" value="sensory_box"/>
    <property type="match status" value="1"/>
</dbReference>
<dbReference type="Pfam" id="PF02518">
    <property type="entry name" value="HATPase_c"/>
    <property type="match status" value="1"/>
</dbReference>
<dbReference type="PANTHER" id="PTHR43711:SF26">
    <property type="entry name" value="SENSOR HISTIDINE KINASE RCSC"/>
    <property type="match status" value="1"/>
</dbReference>
<dbReference type="Proteomes" id="UP000192997">
    <property type="component" value="Unassembled WGS sequence"/>
</dbReference>
<gene>
    <name evidence="9" type="ORF">B7O87_09815</name>
</gene>
<dbReference type="PANTHER" id="PTHR43711">
    <property type="entry name" value="TWO-COMPONENT HISTIDINE KINASE"/>
    <property type="match status" value="1"/>
</dbReference>
<name>A0A1X4G5Y8_9CYAN</name>
<dbReference type="SUPFAM" id="SSF55785">
    <property type="entry name" value="PYP-like sensor domain (PAS domain)"/>
    <property type="match status" value="1"/>
</dbReference>
<dbReference type="Pfam" id="PF00512">
    <property type="entry name" value="HisKA"/>
    <property type="match status" value="1"/>
</dbReference>
<keyword evidence="5 9" id="KW-0418">Kinase</keyword>
<dbReference type="SUPFAM" id="SSF55874">
    <property type="entry name" value="ATPase domain of HSP90 chaperone/DNA topoisomerase II/histidine kinase"/>
    <property type="match status" value="1"/>
</dbReference>
<evidence type="ECO:0000256" key="3">
    <source>
        <dbReference type="ARBA" id="ARBA00022553"/>
    </source>
</evidence>
<dbReference type="InterPro" id="IPR003594">
    <property type="entry name" value="HATPase_dom"/>
</dbReference>
<dbReference type="EC" id="2.7.13.3" evidence="2"/>